<dbReference type="STRING" id="549789.NIES30_05790"/>
<organism evidence="1 2">
    <name type="scientific">Phormidium tenue NIES-30</name>
    <dbReference type="NCBI Taxonomy" id="549789"/>
    <lineage>
        <taxon>Bacteria</taxon>
        <taxon>Bacillati</taxon>
        <taxon>Cyanobacteriota</taxon>
        <taxon>Cyanophyceae</taxon>
        <taxon>Oscillatoriophycideae</taxon>
        <taxon>Oscillatoriales</taxon>
        <taxon>Oscillatoriaceae</taxon>
        <taxon>Phormidium</taxon>
    </lineage>
</organism>
<dbReference type="AlphaFoldDB" id="A0A1U7J9Q3"/>
<sequence>MLGTFQHSHLRIEVNATQEHIQASLVRPSQFRRWLWPQQFSQGLPDKIYSGLSFNSYLGPVEIRHDVTQVDDHSLYMVLCGGIDGFHEWYWGDQWVQSRLEGVSALPLNLGQSLVMARLRQFLQQSTL</sequence>
<dbReference type="EMBL" id="MRCG01000002">
    <property type="protein sequence ID" value="OKH50202.1"/>
    <property type="molecule type" value="Genomic_DNA"/>
</dbReference>
<comment type="caution">
    <text evidence="1">The sequence shown here is derived from an EMBL/GenBank/DDBJ whole genome shotgun (WGS) entry which is preliminary data.</text>
</comment>
<reference evidence="1 2" key="1">
    <citation type="submission" date="2016-11" db="EMBL/GenBank/DDBJ databases">
        <title>Draft Genome Sequences of Nine Cyanobacterial Strains from Diverse Habitats.</title>
        <authorList>
            <person name="Zhu T."/>
            <person name="Hou S."/>
            <person name="Lu X."/>
            <person name="Hess W.R."/>
        </authorList>
    </citation>
    <scope>NUCLEOTIDE SEQUENCE [LARGE SCALE GENOMIC DNA]</scope>
    <source>
        <strain evidence="1 2">NIES-30</strain>
    </source>
</reference>
<name>A0A1U7J9Q3_9CYAN</name>
<gene>
    <name evidence="1" type="ORF">NIES30_05790</name>
</gene>
<dbReference type="RefSeq" id="WP_073607442.1">
    <property type="nucleotide sequence ID" value="NZ_MRCG01000002.1"/>
</dbReference>
<protein>
    <submittedName>
        <fullName evidence="1">Uncharacterized protein</fullName>
    </submittedName>
</protein>
<dbReference type="OrthoDB" id="485579at2"/>
<evidence type="ECO:0000313" key="1">
    <source>
        <dbReference type="EMBL" id="OKH50202.1"/>
    </source>
</evidence>
<accession>A0A1U7J9Q3</accession>
<proteinExistence type="predicted"/>
<keyword evidence="2" id="KW-1185">Reference proteome</keyword>
<evidence type="ECO:0000313" key="2">
    <source>
        <dbReference type="Proteomes" id="UP000185557"/>
    </source>
</evidence>
<dbReference type="Proteomes" id="UP000185557">
    <property type="component" value="Unassembled WGS sequence"/>
</dbReference>